<dbReference type="RefSeq" id="WP_085466354.1">
    <property type="nucleotide sequence ID" value="NZ_FXBL01000004.1"/>
</dbReference>
<reference evidence="2 3" key="1">
    <citation type="submission" date="2017-04" db="EMBL/GenBank/DDBJ databases">
        <authorList>
            <person name="Afonso C.L."/>
            <person name="Miller P.J."/>
            <person name="Scott M.A."/>
            <person name="Spackman E."/>
            <person name="Goraichik I."/>
            <person name="Dimitrov K.M."/>
            <person name="Suarez D.L."/>
            <person name="Swayne D.E."/>
        </authorList>
    </citation>
    <scope>NUCLEOTIDE SEQUENCE [LARGE SCALE GENOMIC DNA]</scope>
    <source>
        <strain evidence="2 3">B5P</strain>
    </source>
</reference>
<evidence type="ECO:0000313" key="2">
    <source>
        <dbReference type="EMBL" id="SMH52507.1"/>
    </source>
</evidence>
<dbReference type="EMBL" id="FXBL01000004">
    <property type="protein sequence ID" value="SMH52507.1"/>
    <property type="molecule type" value="Genomic_DNA"/>
</dbReference>
<dbReference type="InterPro" id="IPR022742">
    <property type="entry name" value="Hydrolase_4"/>
</dbReference>
<name>A0A1X7PLW2_9HYPH</name>
<dbReference type="InterPro" id="IPR029058">
    <property type="entry name" value="AB_hydrolase_fold"/>
</dbReference>
<evidence type="ECO:0000259" key="1">
    <source>
        <dbReference type="Pfam" id="PF12146"/>
    </source>
</evidence>
<gene>
    <name evidence="2" type="ORF">SAMN02982922_4686</name>
</gene>
<dbReference type="Gene3D" id="3.40.50.1820">
    <property type="entry name" value="alpha/beta hydrolase"/>
    <property type="match status" value="1"/>
</dbReference>
<dbReference type="InterPro" id="IPR051044">
    <property type="entry name" value="MAG_DAG_Lipase"/>
</dbReference>
<sequence length="318" mass="35158">MTESLVDIPENPAPDWGEVERFSAHDGRSIRYARFPAQTRPLRGTVVILAGRNECIEKYFETIRELSARGFGTAIMDWRGQGDSERLLRDRARGYVTSFDEYVSDLEKFFDDVVLPDCRGPYYILGHSTGSLIGLLATPRLFNRVRRMVLVAPLVEFVGLPVSMTALRRMTAVLYSLGLGTLYVSGGPRPKGGYPFAANKLTTDLARFTRNTALFNQAPHLAMGGPTVAWVHAACIAAERVRDPDFAARLHIPTLFVAAGGDEVVSTPAIEALSRTMRSGSVVTIDGARHEILQEADIYREQFWAAFDAFIPGEDAED</sequence>
<keyword evidence="3" id="KW-1185">Reference proteome</keyword>
<evidence type="ECO:0000313" key="3">
    <source>
        <dbReference type="Proteomes" id="UP000193083"/>
    </source>
</evidence>
<dbReference type="SUPFAM" id="SSF53474">
    <property type="entry name" value="alpha/beta-Hydrolases"/>
    <property type="match status" value="1"/>
</dbReference>
<accession>A0A1X7PLW2</accession>
<dbReference type="OrthoDB" id="9788260at2"/>
<dbReference type="PANTHER" id="PTHR11614">
    <property type="entry name" value="PHOSPHOLIPASE-RELATED"/>
    <property type="match status" value="1"/>
</dbReference>
<dbReference type="Proteomes" id="UP000193083">
    <property type="component" value="Unassembled WGS sequence"/>
</dbReference>
<organism evidence="2 3">
    <name type="scientific">Mesorhizobium australicum</name>
    <dbReference type="NCBI Taxonomy" id="536018"/>
    <lineage>
        <taxon>Bacteria</taxon>
        <taxon>Pseudomonadati</taxon>
        <taxon>Pseudomonadota</taxon>
        <taxon>Alphaproteobacteria</taxon>
        <taxon>Hyphomicrobiales</taxon>
        <taxon>Phyllobacteriaceae</taxon>
        <taxon>Mesorhizobium</taxon>
    </lineage>
</organism>
<feature type="domain" description="Serine aminopeptidase S33" evidence="1">
    <location>
        <begin position="42"/>
        <end position="297"/>
    </location>
</feature>
<dbReference type="Pfam" id="PF12146">
    <property type="entry name" value="Hydrolase_4"/>
    <property type="match status" value="1"/>
</dbReference>
<protein>
    <submittedName>
        <fullName evidence="2">Lysophospholipase</fullName>
    </submittedName>
</protein>
<proteinExistence type="predicted"/>
<dbReference type="AlphaFoldDB" id="A0A1X7PLW2"/>